<dbReference type="NCBIfam" id="TIGR03940">
    <property type="entry name" value="PGA_PgaD"/>
    <property type="match status" value="1"/>
</dbReference>
<sequence length="145" mass="17314">MEIIDEPQLKSPLRYIIEGSITLALWAIWIYWILPIVNLILWLLGIRLFYYQIFMKGGYEEFIVIMKQGGLIAFIITAIILLWIYYNYLWFLKRGERRTKKITITDEQISNFFNIDAKLLKKMKEKSCIKVLLKTKDILILDDCN</sequence>
<keyword evidence="1" id="KW-1133">Transmembrane helix</keyword>
<feature type="transmembrane region" description="Helical" evidence="1">
    <location>
        <begin position="70"/>
        <end position="91"/>
    </location>
</feature>
<protein>
    <submittedName>
        <fullName evidence="2">Poly-beta-1,6-N-acetyl-D-glucosamine biosynthesis protein PgaD</fullName>
    </submittedName>
</protein>
<dbReference type="InterPro" id="IPR023829">
    <property type="entry name" value="PGA_PgaD"/>
</dbReference>
<proteinExistence type="predicted"/>
<accession>A0A7C0Y839</accession>
<comment type="caution">
    <text evidence="2">The sequence shown here is derived from an EMBL/GenBank/DDBJ whole genome shotgun (WGS) entry which is preliminary data.</text>
</comment>
<keyword evidence="1" id="KW-0812">Transmembrane</keyword>
<dbReference type="Proteomes" id="UP000886289">
    <property type="component" value="Unassembled WGS sequence"/>
</dbReference>
<evidence type="ECO:0000313" key="2">
    <source>
        <dbReference type="EMBL" id="HDD44850.1"/>
    </source>
</evidence>
<reference evidence="2" key="1">
    <citation type="journal article" date="2020" name="mSystems">
        <title>Genome- and Community-Level Interaction Insights into Carbon Utilization and Element Cycling Functions of Hydrothermarchaeota in Hydrothermal Sediment.</title>
        <authorList>
            <person name="Zhou Z."/>
            <person name="Liu Y."/>
            <person name="Xu W."/>
            <person name="Pan J."/>
            <person name="Luo Z.H."/>
            <person name="Li M."/>
        </authorList>
    </citation>
    <scope>NUCLEOTIDE SEQUENCE [LARGE SCALE GENOMIC DNA]</scope>
    <source>
        <strain evidence="2">HyVt-233</strain>
    </source>
</reference>
<name>A0A7C0Y839_DESA2</name>
<dbReference type="EMBL" id="DRBS01000309">
    <property type="protein sequence ID" value="HDD44850.1"/>
    <property type="molecule type" value="Genomic_DNA"/>
</dbReference>
<gene>
    <name evidence="2" type="primary">pgaD</name>
    <name evidence="2" type="ORF">ENG63_08345</name>
</gene>
<keyword evidence="1" id="KW-0472">Membrane</keyword>
<dbReference type="Pfam" id="PF13994">
    <property type="entry name" value="PgaD"/>
    <property type="match status" value="1"/>
</dbReference>
<dbReference type="GO" id="GO:0043709">
    <property type="term" value="P:cell adhesion involved in single-species biofilm formation"/>
    <property type="evidence" value="ECO:0007669"/>
    <property type="project" value="InterPro"/>
</dbReference>
<feature type="transmembrane region" description="Helical" evidence="1">
    <location>
        <begin position="21"/>
        <end position="50"/>
    </location>
</feature>
<organism evidence="2">
    <name type="scientific">Desulfofervidus auxilii</name>
    <dbReference type="NCBI Taxonomy" id="1621989"/>
    <lineage>
        <taxon>Bacteria</taxon>
        <taxon>Pseudomonadati</taxon>
        <taxon>Thermodesulfobacteriota</taxon>
        <taxon>Candidatus Desulfofervidia</taxon>
        <taxon>Candidatus Desulfofervidales</taxon>
        <taxon>Candidatus Desulfofervidaceae</taxon>
        <taxon>Candidatus Desulfofervidus</taxon>
    </lineage>
</organism>
<dbReference type="AlphaFoldDB" id="A0A7C0Y839"/>
<evidence type="ECO:0000256" key="1">
    <source>
        <dbReference type="SAM" id="Phobius"/>
    </source>
</evidence>